<keyword evidence="6" id="KW-1185">Reference proteome</keyword>
<dbReference type="Gene3D" id="1.25.40.10">
    <property type="entry name" value="Tetratricopeptide repeat domain"/>
    <property type="match status" value="3"/>
</dbReference>
<evidence type="ECO:0000313" key="6">
    <source>
        <dbReference type="Proteomes" id="UP000676194"/>
    </source>
</evidence>
<keyword evidence="4" id="KW-1133">Transmembrane helix</keyword>
<keyword evidence="1" id="KW-0677">Repeat</keyword>
<name>A0A8E6EWC0_9BACT</name>
<gene>
    <name evidence="5" type="ORF">KIH39_07990</name>
</gene>
<keyword evidence="2" id="KW-0802">TPR repeat</keyword>
<protein>
    <submittedName>
        <fullName evidence="5">Tetratricopeptide repeat protein</fullName>
    </submittedName>
</protein>
<dbReference type="Proteomes" id="UP000676194">
    <property type="component" value="Chromosome"/>
</dbReference>
<feature type="region of interest" description="Disordered" evidence="3">
    <location>
        <begin position="1"/>
        <end position="29"/>
    </location>
</feature>
<organism evidence="5 6">
    <name type="scientific">Telmatocola sphagniphila</name>
    <dbReference type="NCBI Taxonomy" id="1123043"/>
    <lineage>
        <taxon>Bacteria</taxon>
        <taxon>Pseudomonadati</taxon>
        <taxon>Planctomycetota</taxon>
        <taxon>Planctomycetia</taxon>
        <taxon>Gemmatales</taxon>
        <taxon>Gemmataceae</taxon>
    </lineage>
</organism>
<keyword evidence="4" id="KW-0472">Membrane</keyword>
<dbReference type="InterPro" id="IPR019734">
    <property type="entry name" value="TPR_rpt"/>
</dbReference>
<proteinExistence type="predicted"/>
<dbReference type="PANTHER" id="PTHR45641:SF19">
    <property type="entry name" value="NEPHROCYSTIN-3"/>
    <property type="match status" value="1"/>
</dbReference>
<keyword evidence="4" id="KW-0812">Transmembrane</keyword>
<evidence type="ECO:0000313" key="5">
    <source>
        <dbReference type="EMBL" id="QVL33835.1"/>
    </source>
</evidence>
<dbReference type="PANTHER" id="PTHR45641">
    <property type="entry name" value="TETRATRICOPEPTIDE REPEAT PROTEIN (AFU_ORTHOLOGUE AFUA_6G03870)"/>
    <property type="match status" value="1"/>
</dbReference>
<feature type="compositionally biased region" description="Polar residues" evidence="3">
    <location>
        <begin position="12"/>
        <end position="25"/>
    </location>
</feature>
<sequence>MIRIIKEEEPSKPSTRISTEETAPSQAALRHTEPKKLAAMLRGELDWVVMKCLEKQRDRRYETASGLARDIQRYLSNDMVEARPASAGYRFKKFVSRHKGQVAAVALILVALLAGIVGTAWGLFREDKANTQLAKKIDELAEEQTKVQARFELAQKAIAALHTGVSEDFLLKSDQFKELRNRLLGQAADFYKDLEKLLEGQTDTKSRRLLAEGYFQLAELMGKTGSQSGALDVQRKALAIRRALAKEPGADVEMQLDVARSLGATGNILYATGDLEGALREFAEQEDVARLLEIKFPIESVRTALAQSLNSTSWTLYLKGKSDEALLASEKAVKILDEVSKINPNAAAIRFDLASSLMRMGTILPNVGKWQDAFSSLESARLILKKLADDHPTVVRYRHQLAVTTTNTSACLFDVGNFRKTLATTKEAISILQQPVDGYPGLIQFQHTLALDYLNSGRAMGELGMLLEAKPAFETAMKIWKNLVEASPTEITYQYFFAFCSNEIGKLQARTGNPEKSFEAHEKAKTLLQSLSEKQPTFHWAKRVLANTNENISKLLTASGKYEEALSVCHKALAIRQKLKEEQPNVTWTSEELSATLISLAKVQRQMVKLADALVSIRRAIAFLEQLPTRTPRNTYNLACCYALLAGISTMKEAGIRLDDGANYSNIAMKFLRQAFDGGYDSVSNLRVDISLDSLRTREDFKKLLSEQEKKFEDKMP</sequence>
<accession>A0A8E6EWC0</accession>
<reference evidence="5" key="1">
    <citation type="submission" date="2021-05" db="EMBL/GenBank/DDBJ databases">
        <title>Complete genome sequence of the cellulolytic planctomycete Telmatocola sphagniphila SP2T and characterization of the first cellulase from planctomycetes.</title>
        <authorList>
            <person name="Rakitin A.L."/>
            <person name="Beletsky A.V."/>
            <person name="Naumoff D.G."/>
            <person name="Kulichevskaya I.S."/>
            <person name="Mardanov A.V."/>
            <person name="Ravin N.V."/>
            <person name="Dedysh S.N."/>
        </authorList>
    </citation>
    <scope>NUCLEOTIDE SEQUENCE</scope>
    <source>
        <strain evidence="5">SP2T</strain>
    </source>
</reference>
<evidence type="ECO:0000256" key="4">
    <source>
        <dbReference type="SAM" id="Phobius"/>
    </source>
</evidence>
<dbReference type="SMART" id="SM00028">
    <property type="entry name" value="TPR"/>
    <property type="match status" value="7"/>
</dbReference>
<dbReference type="InterPro" id="IPR011990">
    <property type="entry name" value="TPR-like_helical_dom_sf"/>
</dbReference>
<dbReference type="KEGG" id="tsph:KIH39_07990"/>
<evidence type="ECO:0000256" key="3">
    <source>
        <dbReference type="SAM" id="MobiDB-lite"/>
    </source>
</evidence>
<evidence type="ECO:0000256" key="2">
    <source>
        <dbReference type="ARBA" id="ARBA00022803"/>
    </source>
</evidence>
<evidence type="ECO:0000256" key="1">
    <source>
        <dbReference type="ARBA" id="ARBA00022737"/>
    </source>
</evidence>
<dbReference type="SUPFAM" id="SSF48452">
    <property type="entry name" value="TPR-like"/>
    <property type="match status" value="3"/>
</dbReference>
<feature type="compositionally biased region" description="Basic and acidic residues" evidence="3">
    <location>
        <begin position="1"/>
        <end position="11"/>
    </location>
</feature>
<dbReference type="EMBL" id="CP074694">
    <property type="protein sequence ID" value="QVL33835.1"/>
    <property type="molecule type" value="Genomic_DNA"/>
</dbReference>
<dbReference type="Pfam" id="PF13374">
    <property type="entry name" value="TPR_10"/>
    <property type="match status" value="1"/>
</dbReference>
<dbReference type="AlphaFoldDB" id="A0A8E6EWC0"/>
<dbReference type="RefSeq" id="WP_213498816.1">
    <property type="nucleotide sequence ID" value="NZ_CP074694.1"/>
</dbReference>
<feature type="transmembrane region" description="Helical" evidence="4">
    <location>
        <begin position="102"/>
        <end position="124"/>
    </location>
</feature>